<sequence>MFRKTLIASLLCLSTVEANAALSSGDLAFTSFNADEDGWSLVTFVDIAADSTIYFSDNEWDGSAFNSGESFHTWNTGLAGISAGTVIRFSSIDTDARTASFGTLSGSGSNFGISATSETIYAYLGSDINTPSTFLTGISSEGTANLTPAGLADGINAVVLTNSADYAEYIGARAGEVNFSDYRTQVNNAANWSILVGGAQEAQIPDTTSFSAVPVPGAVWLFGSALACFTAVGGRRKA</sequence>
<proteinExistence type="predicted"/>
<comment type="caution">
    <text evidence="2">The sequence shown here is derived from an EMBL/GenBank/DDBJ whole genome shotgun (WGS) entry which is preliminary data.</text>
</comment>
<evidence type="ECO:0000313" key="3">
    <source>
        <dbReference type="Proteomes" id="UP000078476"/>
    </source>
</evidence>
<reference evidence="2 3" key="1">
    <citation type="submission" date="2016-03" db="EMBL/GenBank/DDBJ databases">
        <authorList>
            <person name="Ploux O."/>
        </authorList>
    </citation>
    <scope>NUCLEOTIDE SEQUENCE [LARGE SCALE GENOMIC DNA]</scope>
    <source>
        <strain evidence="2 3">R-45370</strain>
    </source>
</reference>
<dbReference type="OrthoDB" id="8708448at2"/>
<dbReference type="AlphaFoldDB" id="A0A177NSI1"/>
<dbReference type="Proteomes" id="UP000078476">
    <property type="component" value="Unassembled WGS sequence"/>
</dbReference>
<feature type="chain" id="PRO_5008069514" description="PEP-CTERM protein-sorting domain-containing protein" evidence="1">
    <location>
        <begin position="21"/>
        <end position="238"/>
    </location>
</feature>
<protein>
    <recommendedName>
        <fullName evidence="4">PEP-CTERM protein-sorting domain-containing protein</fullName>
    </recommendedName>
</protein>
<name>A0A177NSI1_9GAMM</name>
<feature type="signal peptide" evidence="1">
    <location>
        <begin position="1"/>
        <end position="20"/>
    </location>
</feature>
<dbReference type="RefSeq" id="WP_066977111.1">
    <property type="nucleotide sequence ID" value="NZ_LUUI01000025.1"/>
</dbReference>
<dbReference type="EMBL" id="LUUI01000025">
    <property type="protein sequence ID" value="OAI20945.1"/>
    <property type="molecule type" value="Genomic_DNA"/>
</dbReference>
<dbReference type="STRING" id="980561.A1359_20005"/>
<gene>
    <name evidence="2" type="ORF">A1359_20005</name>
</gene>
<accession>A0A177NSI1</accession>
<organism evidence="2 3">
    <name type="scientific">Methylomonas lenta</name>
    <dbReference type="NCBI Taxonomy" id="980561"/>
    <lineage>
        <taxon>Bacteria</taxon>
        <taxon>Pseudomonadati</taxon>
        <taxon>Pseudomonadota</taxon>
        <taxon>Gammaproteobacteria</taxon>
        <taxon>Methylococcales</taxon>
        <taxon>Methylococcaceae</taxon>
        <taxon>Methylomonas</taxon>
    </lineage>
</organism>
<evidence type="ECO:0000256" key="1">
    <source>
        <dbReference type="SAM" id="SignalP"/>
    </source>
</evidence>
<evidence type="ECO:0008006" key="4">
    <source>
        <dbReference type="Google" id="ProtNLM"/>
    </source>
</evidence>
<evidence type="ECO:0000313" key="2">
    <source>
        <dbReference type="EMBL" id="OAI20945.1"/>
    </source>
</evidence>
<keyword evidence="3" id="KW-1185">Reference proteome</keyword>
<keyword evidence="1" id="KW-0732">Signal</keyword>